<feature type="non-terminal residue" evidence="2">
    <location>
        <position position="157"/>
    </location>
</feature>
<dbReference type="AlphaFoldDB" id="X1NI70"/>
<organism evidence="2">
    <name type="scientific">marine sediment metagenome</name>
    <dbReference type="NCBI Taxonomy" id="412755"/>
    <lineage>
        <taxon>unclassified sequences</taxon>
        <taxon>metagenomes</taxon>
        <taxon>ecological metagenomes</taxon>
    </lineage>
</organism>
<evidence type="ECO:0000313" key="2">
    <source>
        <dbReference type="EMBL" id="GAI43722.1"/>
    </source>
</evidence>
<proteinExistence type="predicted"/>
<evidence type="ECO:0000256" key="1">
    <source>
        <dbReference type="SAM" id="Phobius"/>
    </source>
</evidence>
<keyword evidence="1" id="KW-0812">Transmembrane</keyword>
<dbReference type="EMBL" id="BARV01031979">
    <property type="protein sequence ID" value="GAI43722.1"/>
    <property type="molecule type" value="Genomic_DNA"/>
</dbReference>
<gene>
    <name evidence="2" type="ORF">S06H3_50500</name>
</gene>
<dbReference type="Gene3D" id="3.30.460.70">
    <property type="match status" value="1"/>
</dbReference>
<sequence>MKSVESYIVFSMIVMLVFPILTVTIPIDPDFSSIGITIPDIINLDIDDKEDKILDDEIEDIFMETLIYENEDEDEIAFLIMDTYYYKASLDKYMRLLKDNKWTHRGSYVNSFNDCDDYAFKIYGLFCQDGWSGLPTGVIIWKKPRHAEAFFIDEDLT</sequence>
<accession>X1NI70</accession>
<keyword evidence="1" id="KW-0472">Membrane</keyword>
<keyword evidence="1" id="KW-1133">Transmembrane helix</keyword>
<feature type="transmembrane region" description="Helical" evidence="1">
    <location>
        <begin position="7"/>
        <end position="27"/>
    </location>
</feature>
<protein>
    <submittedName>
        <fullName evidence="2">Uncharacterized protein</fullName>
    </submittedName>
</protein>
<name>X1NI70_9ZZZZ</name>
<reference evidence="2" key="1">
    <citation type="journal article" date="2014" name="Front. Microbiol.">
        <title>High frequency of phylogenetically diverse reductive dehalogenase-homologous genes in deep subseafloor sedimentary metagenomes.</title>
        <authorList>
            <person name="Kawai M."/>
            <person name="Futagami T."/>
            <person name="Toyoda A."/>
            <person name="Takaki Y."/>
            <person name="Nishi S."/>
            <person name="Hori S."/>
            <person name="Arai W."/>
            <person name="Tsubouchi T."/>
            <person name="Morono Y."/>
            <person name="Uchiyama I."/>
            <person name="Ito T."/>
            <person name="Fujiyama A."/>
            <person name="Inagaki F."/>
            <person name="Takami H."/>
        </authorList>
    </citation>
    <scope>NUCLEOTIDE SEQUENCE</scope>
    <source>
        <strain evidence="2">Expedition CK06-06</strain>
    </source>
</reference>
<comment type="caution">
    <text evidence="2">The sequence shown here is derived from an EMBL/GenBank/DDBJ whole genome shotgun (WGS) entry which is preliminary data.</text>
</comment>